<reference evidence="1" key="1">
    <citation type="journal article" date="2021" name="Proc. Natl. Acad. Sci. U.S.A.">
        <title>A Catalog of Tens of Thousands of Viruses from Human Metagenomes Reveals Hidden Associations with Chronic Diseases.</title>
        <authorList>
            <person name="Tisza M.J."/>
            <person name="Buck C.B."/>
        </authorList>
    </citation>
    <scope>NUCLEOTIDE SEQUENCE</scope>
    <source>
        <strain evidence="1">CtwHj1</strain>
    </source>
</reference>
<sequence length="50" mass="5795">MDGWPMKIRLEAARAECDRSIDPVGNFNKVLLLESLIYPIRYKRKSNSAK</sequence>
<dbReference type="EMBL" id="BK016018">
    <property type="protein sequence ID" value="DAF89969.1"/>
    <property type="molecule type" value="Genomic_DNA"/>
</dbReference>
<protein>
    <submittedName>
        <fullName evidence="1">Uncharacterized protein</fullName>
    </submittedName>
</protein>
<organism evidence="1">
    <name type="scientific">Siphoviridae sp. ctwHj1</name>
    <dbReference type="NCBI Taxonomy" id="2825727"/>
    <lineage>
        <taxon>Viruses</taxon>
        <taxon>Duplodnaviria</taxon>
        <taxon>Heunggongvirae</taxon>
        <taxon>Uroviricota</taxon>
        <taxon>Caudoviricetes</taxon>
    </lineage>
</organism>
<evidence type="ECO:0000313" key="1">
    <source>
        <dbReference type="EMBL" id="DAF89969.1"/>
    </source>
</evidence>
<name>A0A8S5U657_9CAUD</name>
<proteinExistence type="predicted"/>
<accession>A0A8S5U657</accession>